<evidence type="ECO:0000313" key="5">
    <source>
        <dbReference type="Proteomes" id="UP001201980"/>
    </source>
</evidence>
<evidence type="ECO:0000259" key="3">
    <source>
        <dbReference type="Pfam" id="PF20253"/>
    </source>
</evidence>
<feature type="compositionally biased region" description="Polar residues" evidence="2">
    <location>
        <begin position="81"/>
        <end position="112"/>
    </location>
</feature>
<accession>A0AAD5WTT9</accession>
<feature type="region of interest" description="Disordered" evidence="2">
    <location>
        <begin position="1"/>
        <end position="115"/>
    </location>
</feature>
<dbReference type="Proteomes" id="UP001201980">
    <property type="component" value="Unassembled WGS sequence"/>
</dbReference>
<dbReference type="Pfam" id="PF20253">
    <property type="entry name" value="DUF6604"/>
    <property type="match status" value="1"/>
</dbReference>
<dbReference type="PANTHER" id="PTHR38795:SF1">
    <property type="entry name" value="DUF6604 DOMAIN-CONTAINING PROTEIN"/>
    <property type="match status" value="1"/>
</dbReference>
<feature type="compositionally biased region" description="Basic residues" evidence="2">
    <location>
        <begin position="335"/>
        <end position="358"/>
    </location>
</feature>
<comment type="caution">
    <text evidence="4">The sequence shown here is derived from an EMBL/GenBank/DDBJ whole genome shotgun (WGS) entry which is preliminary data.</text>
</comment>
<feature type="domain" description="DUF6604" evidence="3">
    <location>
        <begin position="302"/>
        <end position="471"/>
    </location>
</feature>
<feature type="compositionally biased region" description="Basic and acidic residues" evidence="2">
    <location>
        <begin position="1036"/>
        <end position="1045"/>
    </location>
</feature>
<feature type="coiled-coil region" evidence="1">
    <location>
        <begin position="917"/>
        <end position="944"/>
    </location>
</feature>
<dbReference type="EMBL" id="JAKWBI020000139">
    <property type="protein sequence ID" value="KAJ2901749.1"/>
    <property type="molecule type" value="Genomic_DNA"/>
</dbReference>
<feature type="region of interest" description="Disordered" evidence="2">
    <location>
        <begin position="993"/>
        <end position="1102"/>
    </location>
</feature>
<dbReference type="AlphaFoldDB" id="A0AAD5WTT9"/>
<dbReference type="InterPro" id="IPR046539">
    <property type="entry name" value="DUF6604"/>
</dbReference>
<feature type="compositionally biased region" description="Low complexity" evidence="2">
    <location>
        <begin position="53"/>
        <end position="66"/>
    </location>
</feature>
<evidence type="ECO:0000256" key="1">
    <source>
        <dbReference type="SAM" id="Coils"/>
    </source>
</evidence>
<evidence type="ECO:0000256" key="2">
    <source>
        <dbReference type="SAM" id="MobiDB-lite"/>
    </source>
</evidence>
<dbReference type="PANTHER" id="PTHR38795">
    <property type="entry name" value="DUF6604 DOMAIN-CONTAINING PROTEIN"/>
    <property type="match status" value="1"/>
</dbReference>
<feature type="compositionally biased region" description="Acidic residues" evidence="2">
    <location>
        <begin position="305"/>
        <end position="323"/>
    </location>
</feature>
<evidence type="ECO:0000313" key="4">
    <source>
        <dbReference type="EMBL" id="KAJ2901749.1"/>
    </source>
</evidence>
<keyword evidence="5" id="KW-1185">Reference proteome</keyword>
<sequence>MADSPTSVPEDDPSTTVPQGDSFTPAAPAGDSPSPTPAQKSDKPAPLAPMEVSPPDISTDDPSIPIEIQSFPPFVEGFPTATATPSASDKMSASQDASSATGDETSENSAPETNPWKIPTPYVFYEHCSTRQEGFEDLHPLNTTGKATLWQLLDMSHVIDRYLPYSRIPHSVRRLNLMCTRARLARWTHVEQVTGLAYPKPDTTPHFPAIDEWQAWCKTSGAFVDVMRKVFENIGGRWLLHEHETQRDPRVLLPLLAGEARELVTGAYTIAEVLGDTLEKENDKSRELEEQQAEAKGNTEKGRDEEQEENEAEKDEEETEEGTETVSHPAGKSGRGARRAQAKPGKGKKRGKMKKTKTKEKEARAVEMKEKEQEDVDDLEFVPLDEYRIVEYPAYPMADGLLVTHLKDEKTQGVHPVHLMAIHDLSNECIQLRKYIRNLWTEVVYKNLNGAVAAAVSATAFEMIRKLTSAIRQDFPDDSSFETTMQLVVDGYVIHDGEEHIDREEHFMLHTYRDLVTFVQDFQMNRTGLPTKKFSKKLKAWDSDMDLQKASPEDLLAWRRMYTINWLFDLVNVFTSARTTKEFEKKEKGKLPEEVNWFLHGCSRIFGIRYFANKITMLAMKKHGTDVAPFIDAEMVFELQCMVDAFAVSRGWTSEWSKTKNTFRTPPAHFSSRRDLDFFFDREDKHETASDFTIAFDRFQSGLTRTDTSNERKKGTRPMASNLNVISRDFTDWLGDTKYAHGHFKGLLPPSRFAPKNPNGLWSYSPFLCGAGLMEALQISYSVGMLMFDRLSAPTLCIHLHNMLCRRDYVDPPNPSFSELEETFSRGFFAAGKIPDQNFGRELTARICALQTPPHFRALAVPIIENAVDAHTAFRSSSNRWFRDSSFLVMMRDGAYEWEKFMHFERERVGFSKGELHEETQRQLQHAQNDIHEAARLLLEMRSDRALADDLIKLKPEVDAVFKARREAWARGDSREVERLNQVCVDLETRAQAVHQKREQGRGQITKITDKVEWTEKEEDLPQSEKKQSPAPTPKPDAESGRDQDGAPVPELDKSSGLSTVPGHDSDAQLFPPEETPDSPQPWLIPLPSTPDEEGIEDPGHALPDKPPVDGILIPNAMFGHPVETMSTEILNEVKKEVYSDICGEEPLSAINYVLVYNEFDEWLRSTASDLSKLDNSIHQRCTSISSSWVTDPLVGMVYLGLNEEEEQFCRTAARILDRYISELGQLFYWDP</sequence>
<gene>
    <name evidence="4" type="ORF">MKZ38_001421</name>
</gene>
<organism evidence="4 5">
    <name type="scientific">Zalerion maritima</name>
    <dbReference type="NCBI Taxonomy" id="339359"/>
    <lineage>
        <taxon>Eukaryota</taxon>
        <taxon>Fungi</taxon>
        <taxon>Dikarya</taxon>
        <taxon>Ascomycota</taxon>
        <taxon>Pezizomycotina</taxon>
        <taxon>Sordariomycetes</taxon>
        <taxon>Lulworthiomycetidae</taxon>
        <taxon>Lulworthiales</taxon>
        <taxon>Lulworthiaceae</taxon>
        <taxon>Zalerion</taxon>
    </lineage>
</organism>
<keyword evidence="1" id="KW-0175">Coiled coil</keyword>
<feature type="region of interest" description="Disordered" evidence="2">
    <location>
        <begin position="280"/>
        <end position="371"/>
    </location>
</feature>
<name>A0AAD5WTT9_9PEZI</name>
<feature type="compositionally biased region" description="Basic and acidic residues" evidence="2">
    <location>
        <begin position="359"/>
        <end position="371"/>
    </location>
</feature>
<feature type="compositionally biased region" description="Basic and acidic residues" evidence="2">
    <location>
        <begin position="280"/>
        <end position="289"/>
    </location>
</feature>
<feature type="compositionally biased region" description="Pro residues" evidence="2">
    <location>
        <begin position="1079"/>
        <end position="1089"/>
    </location>
</feature>
<protein>
    <recommendedName>
        <fullName evidence="3">DUF6604 domain-containing protein</fullName>
    </recommendedName>
</protein>
<proteinExistence type="predicted"/>
<reference evidence="4" key="1">
    <citation type="submission" date="2022-07" db="EMBL/GenBank/DDBJ databases">
        <title>Draft genome sequence of Zalerion maritima ATCC 34329, a (micro)plastics degrading marine fungus.</title>
        <authorList>
            <person name="Paco A."/>
            <person name="Goncalves M.F.M."/>
            <person name="Rocha-Santos T.A.P."/>
            <person name="Alves A."/>
        </authorList>
    </citation>
    <scope>NUCLEOTIDE SEQUENCE</scope>
    <source>
        <strain evidence="4">ATCC 34329</strain>
    </source>
</reference>